<dbReference type="Pfam" id="PF04519">
    <property type="entry name" value="Bactofilin"/>
    <property type="match status" value="1"/>
</dbReference>
<evidence type="ECO:0000256" key="1">
    <source>
        <dbReference type="ARBA" id="ARBA00044755"/>
    </source>
</evidence>
<protein>
    <recommendedName>
        <fullName evidence="3">Polymer-forming cytoskeletal protein</fullName>
    </recommendedName>
</protein>
<reference evidence="2" key="1">
    <citation type="submission" date="2009-12" db="EMBL/GenBank/DDBJ databases">
        <authorList>
            <person name="Kielak A."/>
            <person name="van Veen J.A."/>
            <person name="Kowalchuk G.A."/>
        </authorList>
    </citation>
    <scope>NUCLEOTIDE SEQUENCE</scope>
</reference>
<organism evidence="2">
    <name type="scientific">uncultured bacterium 213</name>
    <dbReference type="NCBI Taxonomy" id="698383"/>
    <lineage>
        <taxon>Bacteria</taxon>
        <taxon>environmental samples</taxon>
    </lineage>
</organism>
<accession>E3T6X1</accession>
<dbReference type="InterPro" id="IPR007607">
    <property type="entry name" value="BacA/B"/>
</dbReference>
<dbReference type="AlphaFoldDB" id="E3T6X1"/>
<proteinExistence type="inferred from homology"/>
<comment type="similarity">
    <text evidence="1">Belongs to the bactofilin family.</text>
</comment>
<dbReference type="EMBL" id="GU260710">
    <property type="protein sequence ID" value="ADC36065.1"/>
    <property type="molecule type" value="Genomic_DNA"/>
</dbReference>
<dbReference type="PANTHER" id="PTHR35024">
    <property type="entry name" value="HYPOTHETICAL CYTOSOLIC PROTEIN"/>
    <property type="match status" value="1"/>
</dbReference>
<evidence type="ECO:0008006" key="3">
    <source>
        <dbReference type="Google" id="ProtNLM"/>
    </source>
</evidence>
<reference evidence="2" key="2">
    <citation type="journal article" date="2010" name="Appl. Environ. Microbiol.">
        <title>Comparative analysis of acidobacterial genomic fragments from terrestrial and aquatic metagenomic libraries, with emphasis on acidobacteria subdivision 6.</title>
        <authorList>
            <person name="Kielak A.M."/>
            <person name="van Veen J.A."/>
            <person name="Kowalchuk G.A."/>
        </authorList>
    </citation>
    <scope>NUCLEOTIDE SEQUENCE</scope>
</reference>
<evidence type="ECO:0000313" key="2">
    <source>
        <dbReference type="EMBL" id="ADC36065.1"/>
    </source>
</evidence>
<sequence>MDAIAHIGPTIHIKGEVTAQEPLTIAGHLDGTVLVSGHSLTVTPDARVNATVTAETIVIGGSVNGKVHAVTRIVVRETATVEGELSAPAISLADGATVRGHVETTARPAAVLSMAS</sequence>
<dbReference type="PANTHER" id="PTHR35024:SF4">
    <property type="entry name" value="POLYMER-FORMING CYTOSKELETAL PROTEIN"/>
    <property type="match status" value="1"/>
</dbReference>
<name>E3T6X1_9BACT</name>